<reference evidence="11 13" key="1">
    <citation type="journal article" date="2011" name="Nature">
        <title>The Medicago genome provides insight into the evolution of rhizobial symbioses.</title>
        <authorList>
            <person name="Young N.D."/>
            <person name="Debelle F."/>
            <person name="Oldroyd G.E."/>
            <person name="Geurts R."/>
            <person name="Cannon S.B."/>
            <person name="Udvardi M.K."/>
            <person name="Benedito V.A."/>
            <person name="Mayer K.F."/>
            <person name="Gouzy J."/>
            <person name="Schoof H."/>
            <person name="Van de Peer Y."/>
            <person name="Proost S."/>
            <person name="Cook D.R."/>
            <person name="Meyers B.C."/>
            <person name="Spannagl M."/>
            <person name="Cheung F."/>
            <person name="De Mita S."/>
            <person name="Krishnakumar V."/>
            <person name="Gundlach H."/>
            <person name="Zhou S."/>
            <person name="Mudge J."/>
            <person name="Bharti A.K."/>
            <person name="Murray J.D."/>
            <person name="Naoumkina M.A."/>
            <person name="Rosen B."/>
            <person name="Silverstein K.A."/>
            <person name="Tang H."/>
            <person name="Rombauts S."/>
            <person name="Zhao P.X."/>
            <person name="Zhou P."/>
            <person name="Barbe V."/>
            <person name="Bardou P."/>
            <person name="Bechner M."/>
            <person name="Bellec A."/>
            <person name="Berger A."/>
            <person name="Berges H."/>
            <person name="Bidwell S."/>
            <person name="Bisseling T."/>
            <person name="Choisne N."/>
            <person name="Couloux A."/>
            <person name="Denny R."/>
            <person name="Deshpande S."/>
            <person name="Dai X."/>
            <person name="Doyle J.J."/>
            <person name="Dudez A.M."/>
            <person name="Farmer A.D."/>
            <person name="Fouteau S."/>
            <person name="Franken C."/>
            <person name="Gibelin C."/>
            <person name="Gish J."/>
            <person name="Goldstein S."/>
            <person name="Gonzalez A.J."/>
            <person name="Green P.J."/>
            <person name="Hallab A."/>
            <person name="Hartog M."/>
            <person name="Hua A."/>
            <person name="Humphray S.J."/>
            <person name="Jeong D.H."/>
            <person name="Jing Y."/>
            <person name="Jocker A."/>
            <person name="Kenton S.M."/>
            <person name="Kim D.J."/>
            <person name="Klee K."/>
            <person name="Lai H."/>
            <person name="Lang C."/>
            <person name="Lin S."/>
            <person name="Macmil S.L."/>
            <person name="Magdelenat G."/>
            <person name="Matthews L."/>
            <person name="McCorrison J."/>
            <person name="Monaghan E.L."/>
            <person name="Mun J.H."/>
            <person name="Najar F.Z."/>
            <person name="Nicholson C."/>
            <person name="Noirot C."/>
            <person name="O'Bleness M."/>
            <person name="Paule C.R."/>
            <person name="Poulain J."/>
            <person name="Prion F."/>
            <person name="Qin B."/>
            <person name="Qu C."/>
            <person name="Retzel E.F."/>
            <person name="Riddle C."/>
            <person name="Sallet E."/>
            <person name="Samain S."/>
            <person name="Samson N."/>
            <person name="Sanders I."/>
            <person name="Saurat O."/>
            <person name="Scarpelli C."/>
            <person name="Schiex T."/>
            <person name="Segurens B."/>
            <person name="Severin A.J."/>
            <person name="Sherrier D.J."/>
            <person name="Shi R."/>
            <person name="Sims S."/>
            <person name="Singer S.R."/>
            <person name="Sinharoy S."/>
            <person name="Sterck L."/>
            <person name="Viollet A."/>
            <person name="Wang B.B."/>
            <person name="Wang K."/>
            <person name="Wang M."/>
            <person name="Wang X."/>
            <person name="Warfsmann J."/>
            <person name="Weissenbach J."/>
            <person name="White D.D."/>
            <person name="White J.D."/>
            <person name="Wiley G.B."/>
            <person name="Wincker P."/>
            <person name="Xing Y."/>
            <person name="Yang L."/>
            <person name="Yao Z."/>
            <person name="Ying F."/>
            <person name="Zhai J."/>
            <person name="Zhou L."/>
            <person name="Zuber A."/>
            <person name="Denarie J."/>
            <person name="Dixon R.A."/>
            <person name="May G.D."/>
            <person name="Schwartz D.C."/>
            <person name="Rogers J."/>
            <person name="Quetier F."/>
            <person name="Town C.D."/>
            <person name="Roe B.A."/>
        </authorList>
    </citation>
    <scope>NUCLEOTIDE SEQUENCE [LARGE SCALE GENOMIC DNA]</scope>
    <source>
        <strain evidence="11">A17</strain>
        <strain evidence="12 13">cv. Jemalong A17</strain>
    </source>
</reference>
<evidence type="ECO:0000256" key="2">
    <source>
        <dbReference type="ARBA" id="ARBA00022737"/>
    </source>
</evidence>
<comment type="similarity">
    <text evidence="8">Belongs to the AP2/ERF transcription factor family. AP2 subfamily.</text>
</comment>
<keyword evidence="6" id="KW-0804">Transcription</keyword>
<organism evidence="11 13">
    <name type="scientific">Medicago truncatula</name>
    <name type="common">Barrel medic</name>
    <name type="synonym">Medicago tribuloides</name>
    <dbReference type="NCBI Taxonomy" id="3880"/>
    <lineage>
        <taxon>Eukaryota</taxon>
        <taxon>Viridiplantae</taxon>
        <taxon>Streptophyta</taxon>
        <taxon>Embryophyta</taxon>
        <taxon>Tracheophyta</taxon>
        <taxon>Spermatophyta</taxon>
        <taxon>Magnoliopsida</taxon>
        <taxon>eudicotyledons</taxon>
        <taxon>Gunneridae</taxon>
        <taxon>Pentapetalae</taxon>
        <taxon>rosids</taxon>
        <taxon>fabids</taxon>
        <taxon>Fabales</taxon>
        <taxon>Fabaceae</taxon>
        <taxon>Papilionoideae</taxon>
        <taxon>50 kb inversion clade</taxon>
        <taxon>NPAAA clade</taxon>
        <taxon>Hologalegina</taxon>
        <taxon>IRL clade</taxon>
        <taxon>Trifolieae</taxon>
        <taxon>Medicago</taxon>
    </lineage>
</organism>
<dbReference type="InterPro" id="IPR001471">
    <property type="entry name" value="AP2/ERF_dom"/>
</dbReference>
<reference evidence="11 13" key="2">
    <citation type="journal article" date="2014" name="BMC Genomics">
        <title>An improved genome release (version Mt4.0) for the model legume Medicago truncatula.</title>
        <authorList>
            <person name="Tang H."/>
            <person name="Krishnakumar V."/>
            <person name="Bidwell S."/>
            <person name="Rosen B."/>
            <person name="Chan A."/>
            <person name="Zhou S."/>
            <person name="Gentzbittel L."/>
            <person name="Childs K.L."/>
            <person name="Yandell M."/>
            <person name="Gundlach H."/>
            <person name="Mayer K.F."/>
            <person name="Schwartz D.C."/>
            <person name="Town C.D."/>
        </authorList>
    </citation>
    <scope>GENOME REANNOTATION</scope>
    <source>
        <strain evidence="12 13">cv. Jemalong A17</strain>
    </source>
</reference>
<evidence type="ECO:0000256" key="4">
    <source>
        <dbReference type="ARBA" id="ARBA00023125"/>
    </source>
</evidence>
<dbReference type="SMART" id="SM00380">
    <property type="entry name" value="AP2"/>
    <property type="match status" value="2"/>
</dbReference>
<reference evidence="12" key="3">
    <citation type="submission" date="2015-04" db="UniProtKB">
        <authorList>
            <consortium name="EnsemblPlants"/>
        </authorList>
    </citation>
    <scope>IDENTIFICATION</scope>
    <source>
        <strain evidence="12">cv. Jemalong A17</strain>
    </source>
</reference>
<dbReference type="InterPro" id="IPR036955">
    <property type="entry name" value="AP2/ERF_dom_sf"/>
</dbReference>
<dbReference type="AlphaFoldDB" id="G7JFH5"/>
<dbReference type="EMBL" id="CM001220">
    <property type="protein sequence ID" value="AES92458.2"/>
    <property type="molecule type" value="Genomic_DNA"/>
</dbReference>
<dbReference type="PaxDb" id="3880-AES92458"/>
<proteinExistence type="inferred from homology"/>
<keyword evidence="5" id="KW-0010">Activator</keyword>
<evidence type="ECO:0000256" key="8">
    <source>
        <dbReference type="ARBA" id="ARBA00037973"/>
    </source>
</evidence>
<keyword evidence="7" id="KW-0539">Nucleus</keyword>
<evidence type="ECO:0000313" key="11">
    <source>
        <dbReference type="EMBL" id="AES92458.2"/>
    </source>
</evidence>
<dbReference type="EnsemblPlants" id="AES92458">
    <property type="protein sequence ID" value="AES92458"/>
    <property type="gene ID" value="MTR_4g130270"/>
</dbReference>
<gene>
    <name evidence="12" type="primary">11418674</name>
    <name evidence="11" type="ordered locus">MTR_4g130270</name>
</gene>
<comment type="subcellular location">
    <subcellularLocation>
        <location evidence="1">Nucleus</location>
    </subcellularLocation>
</comment>
<feature type="domain" description="AP2/ERF" evidence="10">
    <location>
        <begin position="152"/>
        <end position="210"/>
    </location>
</feature>
<feature type="compositionally biased region" description="Polar residues" evidence="9">
    <location>
        <begin position="40"/>
        <end position="49"/>
    </location>
</feature>
<dbReference type="FunFam" id="3.30.730.10:FF:000002">
    <property type="entry name" value="AP2-like ethylene-responsive transcription factor"/>
    <property type="match status" value="1"/>
</dbReference>
<keyword evidence="3" id="KW-0805">Transcription regulation</keyword>
<feature type="region of interest" description="Disordered" evidence="9">
    <location>
        <begin position="1"/>
        <end position="49"/>
    </location>
</feature>
<dbReference type="OrthoDB" id="207175at2759"/>
<keyword evidence="13" id="KW-1185">Reference proteome</keyword>
<dbReference type="Gene3D" id="3.30.730.10">
    <property type="entry name" value="AP2/ERF domain"/>
    <property type="match status" value="2"/>
</dbReference>
<dbReference type="PANTHER" id="PTHR32467">
    <property type="entry name" value="AP2-LIKE ETHYLENE-RESPONSIVE TRANSCRIPTION FACTOR"/>
    <property type="match status" value="1"/>
</dbReference>
<evidence type="ECO:0000256" key="9">
    <source>
        <dbReference type="SAM" id="MobiDB-lite"/>
    </source>
</evidence>
<dbReference type="PANTHER" id="PTHR32467:SF172">
    <property type="entry name" value="OS09G0423800 PROTEIN"/>
    <property type="match status" value="1"/>
</dbReference>
<dbReference type="InterPro" id="IPR016177">
    <property type="entry name" value="DNA-bd_dom_sf"/>
</dbReference>
<dbReference type="eggNOG" id="ENOG502QUXV">
    <property type="taxonomic scope" value="Eukaryota"/>
</dbReference>
<dbReference type="Proteomes" id="UP000002051">
    <property type="component" value="Chromosome 4"/>
</dbReference>
<dbReference type="PROSITE" id="PS51032">
    <property type="entry name" value="AP2_ERF"/>
    <property type="match status" value="2"/>
</dbReference>
<keyword evidence="4" id="KW-0238">DNA-binding</keyword>
<dbReference type="CDD" id="cd00018">
    <property type="entry name" value="AP2"/>
    <property type="match status" value="2"/>
</dbReference>
<dbReference type="PRINTS" id="PR00367">
    <property type="entry name" value="ETHRSPELEMNT"/>
</dbReference>
<evidence type="ECO:0000313" key="12">
    <source>
        <dbReference type="EnsemblPlants" id="AES92458"/>
    </source>
</evidence>
<protein>
    <submittedName>
        <fullName evidence="11">AP2-like ethylene-responsive transcription factor</fullName>
    </submittedName>
</protein>
<dbReference type="Pfam" id="PF00847">
    <property type="entry name" value="AP2"/>
    <property type="match status" value="2"/>
</dbReference>
<accession>G7JFH5</accession>
<evidence type="ECO:0000256" key="7">
    <source>
        <dbReference type="ARBA" id="ARBA00023242"/>
    </source>
</evidence>
<evidence type="ECO:0000256" key="1">
    <source>
        <dbReference type="ARBA" id="ARBA00004123"/>
    </source>
</evidence>
<evidence type="ECO:0000259" key="10">
    <source>
        <dbReference type="PROSITE" id="PS51032"/>
    </source>
</evidence>
<dbReference type="STRING" id="3880.G7JFH5"/>
<feature type="compositionally biased region" description="Low complexity" evidence="9">
    <location>
        <begin position="16"/>
        <end position="26"/>
    </location>
</feature>
<evidence type="ECO:0000313" key="13">
    <source>
        <dbReference type="Proteomes" id="UP000002051"/>
    </source>
</evidence>
<accession>A0A0C3X884</accession>
<dbReference type="GO" id="GO:0003700">
    <property type="term" value="F:DNA-binding transcription factor activity"/>
    <property type="evidence" value="ECO:0007669"/>
    <property type="project" value="InterPro"/>
</dbReference>
<dbReference type="SUPFAM" id="SSF54171">
    <property type="entry name" value="DNA-binding domain"/>
    <property type="match status" value="2"/>
</dbReference>
<evidence type="ECO:0000256" key="3">
    <source>
        <dbReference type="ARBA" id="ARBA00023015"/>
    </source>
</evidence>
<evidence type="ECO:0000256" key="5">
    <source>
        <dbReference type="ARBA" id="ARBA00023159"/>
    </source>
</evidence>
<evidence type="ECO:0000256" key="6">
    <source>
        <dbReference type="ARBA" id="ARBA00023163"/>
    </source>
</evidence>
<sequence length="359" mass="41064">MAKKSQKQIEKDDNASNDNDNLNPSNTVTTKAKRTRKSVPRTSPPQRSSIYRGVTRHRWTGRYEAHLWDKNCWNESQNKKGRQVYLGAYDNEETAAHAYDLAALKYWGQDTIINFPLSNYQKELIEMESQSREEYIGSLRRKSSGFSRGVSKYRGVARHHHNGRWEARIGKVFGNKYLYLGTYATQEEAATAYDMAAIEYRGLNAVTNFDLSRYIKWLKPNNNNNDDNNKSNINLCDINSNSSANDSNSNEELEFSLVDNEISLNNSIDEATLVQPRPTSATSALELLLQSSKFKEMVEMASMTSNVSTTLESDQLSQCAFPDDIQTYFEYENFNDTMLEDLNSIMPTFHYDFEGAEVL</sequence>
<dbReference type="GO" id="GO:0005634">
    <property type="term" value="C:nucleus"/>
    <property type="evidence" value="ECO:0007669"/>
    <property type="project" value="UniProtKB-SubCell"/>
</dbReference>
<name>G7JFH5_MEDTR</name>
<dbReference type="KEGG" id="mtr:11418674"/>
<dbReference type="FunFam" id="3.30.730.10:FF:000004">
    <property type="entry name" value="AP2-like ethylene-responsive transcription factor"/>
    <property type="match status" value="1"/>
</dbReference>
<feature type="domain" description="AP2/ERF" evidence="10">
    <location>
        <begin position="50"/>
        <end position="116"/>
    </location>
</feature>
<dbReference type="HOGENOM" id="CLU_048809_1_1_1"/>
<dbReference type="GO" id="GO:0003677">
    <property type="term" value="F:DNA binding"/>
    <property type="evidence" value="ECO:0007669"/>
    <property type="project" value="UniProtKB-KW"/>
</dbReference>
<keyword evidence="2" id="KW-0677">Repeat</keyword>